<feature type="transmembrane region" description="Helical" evidence="10">
    <location>
        <begin position="49"/>
        <end position="71"/>
    </location>
</feature>
<feature type="transmembrane region" description="Helical" evidence="10">
    <location>
        <begin position="92"/>
        <end position="119"/>
    </location>
</feature>
<gene>
    <name evidence="11" type="primary">CALHM3</name>
</gene>
<dbReference type="GO" id="GO:0005261">
    <property type="term" value="F:monoatomic cation channel activity"/>
    <property type="evidence" value="ECO:0007669"/>
    <property type="project" value="TreeGrafter"/>
</dbReference>
<dbReference type="GeneTree" id="ENSGT01030000234610"/>
<keyword evidence="8" id="KW-0407">Ion channel</keyword>
<evidence type="ECO:0000256" key="3">
    <source>
        <dbReference type="ARBA" id="ARBA00022448"/>
    </source>
</evidence>
<dbReference type="GO" id="GO:0050909">
    <property type="term" value="P:sensory perception of taste"/>
    <property type="evidence" value="ECO:0007669"/>
    <property type="project" value="Ensembl"/>
</dbReference>
<evidence type="ECO:0000313" key="12">
    <source>
        <dbReference type="Proteomes" id="UP000694426"/>
    </source>
</evidence>
<comment type="similarity">
    <text evidence="2">Belongs to the CALHM family.</text>
</comment>
<evidence type="ECO:0000256" key="8">
    <source>
        <dbReference type="ARBA" id="ARBA00023303"/>
    </source>
</evidence>
<keyword evidence="6" id="KW-0406">Ion transport</keyword>
<evidence type="ECO:0000256" key="2">
    <source>
        <dbReference type="ARBA" id="ARBA00008497"/>
    </source>
</evidence>
<evidence type="ECO:0000313" key="11">
    <source>
        <dbReference type="Ensembl" id="ENSABRP00000007926.1"/>
    </source>
</evidence>
<dbReference type="Ensembl" id="ENSABRT00000011334.1">
    <property type="protein sequence ID" value="ENSABRP00000007926.1"/>
    <property type="gene ID" value="ENSABRG00000007209.1"/>
</dbReference>
<dbReference type="GO" id="GO:0051291">
    <property type="term" value="P:protein heterooligomerization"/>
    <property type="evidence" value="ECO:0007669"/>
    <property type="project" value="Ensembl"/>
</dbReference>
<accession>A0A8B9BR51</accession>
<evidence type="ECO:0000256" key="10">
    <source>
        <dbReference type="SAM" id="Phobius"/>
    </source>
</evidence>
<keyword evidence="3" id="KW-0813">Transport</keyword>
<evidence type="ECO:0000256" key="9">
    <source>
        <dbReference type="SAM" id="MobiDB-lite"/>
    </source>
</evidence>
<dbReference type="AlphaFoldDB" id="A0A8B9BR51"/>
<dbReference type="PANTHER" id="PTHR32261:SF7">
    <property type="entry name" value="CALCIUM HOMEOSTASIS MODULATOR PROTEIN 3"/>
    <property type="match status" value="1"/>
</dbReference>
<dbReference type="GO" id="GO:0005244">
    <property type="term" value="F:voltage-gated monoatomic ion channel activity"/>
    <property type="evidence" value="ECO:0007669"/>
    <property type="project" value="Ensembl"/>
</dbReference>
<keyword evidence="12" id="KW-1185">Reference proteome</keyword>
<dbReference type="Pfam" id="PF14798">
    <property type="entry name" value="Ca_hom_mod"/>
    <property type="match status" value="1"/>
</dbReference>
<dbReference type="GO" id="GO:0016323">
    <property type="term" value="C:basolateral plasma membrane"/>
    <property type="evidence" value="ECO:0007669"/>
    <property type="project" value="Ensembl"/>
</dbReference>
<sequence>MDRFRMIFQYFQSNSESVMNGICGLLALASIKIYTCFDFSCPCLPRYNMAYGLGILFVPPIAFFLCGLILNRQSLVMLDEWRRPQGRRRKDLAVIRYMCSSIMQRAMVAPAVWIVVALLDGKCLICAFSSSVDPKKFPGFTNATVEQAQELLAKVPCKEDELVGNSMSRRAVSRYLRCWSQALGWSILLMLIIAAFLARWLRPCFNQAALLQTRHWSNYIDIEQKTFEETCCEHSQLFAHKCILHFFESMQEEIRQHSFDLPKEEEEDLLRGITHQDQVNKLLKTWYYEKPPLDVSQATQRHPLGRERSLPPWAGSPRAQSKFPHASYIGKVK</sequence>
<protein>
    <submittedName>
        <fullName evidence="11">Calcium homeostasis modulator 3</fullName>
    </submittedName>
</protein>
<feature type="transmembrane region" description="Helical" evidence="10">
    <location>
        <begin position="182"/>
        <end position="201"/>
    </location>
</feature>
<proteinExistence type="inferred from homology"/>
<reference evidence="11" key="1">
    <citation type="submission" date="2025-08" db="UniProtKB">
        <authorList>
            <consortium name="Ensembl"/>
        </authorList>
    </citation>
    <scope>IDENTIFICATION</scope>
</reference>
<evidence type="ECO:0000256" key="7">
    <source>
        <dbReference type="ARBA" id="ARBA00023136"/>
    </source>
</evidence>
<dbReference type="PANTHER" id="PTHR32261">
    <property type="entry name" value="CALCIUM HOMEOSTASIS MODULATOR PROTEIN"/>
    <property type="match status" value="1"/>
</dbReference>
<dbReference type="Proteomes" id="UP000694426">
    <property type="component" value="Unplaced"/>
</dbReference>
<evidence type="ECO:0000256" key="5">
    <source>
        <dbReference type="ARBA" id="ARBA00022989"/>
    </source>
</evidence>
<evidence type="ECO:0000256" key="4">
    <source>
        <dbReference type="ARBA" id="ARBA00022692"/>
    </source>
</evidence>
<comment type="subcellular location">
    <subcellularLocation>
        <location evidence="1">Membrane</location>
        <topology evidence="1">Multi-pass membrane protein</topology>
    </subcellularLocation>
</comment>
<keyword evidence="7 10" id="KW-0472">Membrane</keyword>
<keyword evidence="5 10" id="KW-1133">Transmembrane helix</keyword>
<feature type="transmembrane region" description="Helical" evidence="10">
    <location>
        <begin position="21"/>
        <end position="37"/>
    </location>
</feature>
<reference evidence="11" key="2">
    <citation type="submission" date="2025-09" db="UniProtKB">
        <authorList>
            <consortium name="Ensembl"/>
        </authorList>
    </citation>
    <scope>IDENTIFICATION</scope>
</reference>
<evidence type="ECO:0000256" key="6">
    <source>
        <dbReference type="ARBA" id="ARBA00023065"/>
    </source>
</evidence>
<name>A0A8B9BR51_9AVES</name>
<dbReference type="GO" id="GO:1904669">
    <property type="term" value="P:ATP export"/>
    <property type="evidence" value="ECO:0007669"/>
    <property type="project" value="Ensembl"/>
</dbReference>
<organism evidence="11 12">
    <name type="scientific">Anser brachyrhynchus</name>
    <name type="common">Pink-footed goose</name>
    <dbReference type="NCBI Taxonomy" id="132585"/>
    <lineage>
        <taxon>Eukaryota</taxon>
        <taxon>Metazoa</taxon>
        <taxon>Chordata</taxon>
        <taxon>Craniata</taxon>
        <taxon>Vertebrata</taxon>
        <taxon>Euteleostomi</taxon>
        <taxon>Archelosauria</taxon>
        <taxon>Archosauria</taxon>
        <taxon>Dinosauria</taxon>
        <taxon>Saurischia</taxon>
        <taxon>Theropoda</taxon>
        <taxon>Coelurosauria</taxon>
        <taxon>Aves</taxon>
        <taxon>Neognathae</taxon>
        <taxon>Galloanserae</taxon>
        <taxon>Anseriformes</taxon>
        <taxon>Anatidae</taxon>
        <taxon>Anserinae</taxon>
        <taxon>Anser</taxon>
    </lineage>
</organism>
<feature type="region of interest" description="Disordered" evidence="9">
    <location>
        <begin position="298"/>
        <end position="333"/>
    </location>
</feature>
<dbReference type="InterPro" id="IPR029569">
    <property type="entry name" value="CALHM"/>
</dbReference>
<keyword evidence="4 10" id="KW-0812">Transmembrane</keyword>
<evidence type="ECO:0000256" key="1">
    <source>
        <dbReference type="ARBA" id="ARBA00004141"/>
    </source>
</evidence>